<proteinExistence type="inferred from homology"/>
<dbReference type="InterPro" id="IPR020581">
    <property type="entry name" value="GDC_P"/>
</dbReference>
<feature type="domain" description="Glycine cleavage system P-protein N-terminal" evidence="8">
    <location>
        <begin position="68"/>
        <end position="510"/>
    </location>
</feature>
<protein>
    <recommendedName>
        <fullName evidence="7">Glycine cleavage system P protein</fullName>
        <ecNumber evidence="7">1.4.4.2</ecNumber>
    </recommendedName>
</protein>
<dbReference type="PANTHER" id="PTHR11773">
    <property type="entry name" value="GLYCINE DEHYDROGENASE, DECARBOXYLATING"/>
    <property type="match status" value="1"/>
</dbReference>
<dbReference type="InterPro" id="IPR015421">
    <property type="entry name" value="PyrdxlP-dep_Trfase_major"/>
</dbReference>
<dbReference type="GO" id="GO:0005739">
    <property type="term" value="C:mitochondrion"/>
    <property type="evidence" value="ECO:0007669"/>
    <property type="project" value="UniProtKB-SubCell"/>
</dbReference>
<dbReference type="GO" id="GO:0019464">
    <property type="term" value="P:glycine decarboxylation via glycine cleavage system"/>
    <property type="evidence" value="ECO:0007669"/>
    <property type="project" value="TreeGrafter"/>
</dbReference>
<dbReference type="Pfam" id="PF21478">
    <property type="entry name" value="GcvP2_C"/>
    <property type="match status" value="1"/>
</dbReference>
<keyword evidence="3 6" id="KW-0663">Pyridoxal phosphate</keyword>
<keyword evidence="11" id="KW-1185">Reference proteome</keyword>
<dbReference type="InterPro" id="IPR015424">
    <property type="entry name" value="PyrdxlP-dep_Trfase"/>
</dbReference>
<evidence type="ECO:0000256" key="1">
    <source>
        <dbReference type="ARBA" id="ARBA00001933"/>
    </source>
</evidence>
<comment type="similarity">
    <text evidence="2 7">Belongs to the GcvP family.</text>
</comment>
<reference evidence="10 11" key="1">
    <citation type="journal article" date="2023" name="Elife">
        <title>Identification of key yeast species and microbe-microbe interactions impacting larval growth of Drosophila in the wild.</title>
        <authorList>
            <person name="Mure A."/>
            <person name="Sugiura Y."/>
            <person name="Maeda R."/>
            <person name="Honda K."/>
            <person name="Sakurai N."/>
            <person name="Takahashi Y."/>
            <person name="Watada M."/>
            <person name="Katoh T."/>
            <person name="Gotoh A."/>
            <person name="Gotoh Y."/>
            <person name="Taniguchi I."/>
            <person name="Nakamura K."/>
            <person name="Hayashi T."/>
            <person name="Katayama T."/>
            <person name="Uemura T."/>
            <person name="Hattori Y."/>
        </authorList>
    </citation>
    <scope>NUCLEOTIDE SEQUENCE [LARGE SCALE GENOMIC DNA]</scope>
    <source>
        <strain evidence="10 11">KH-74</strain>
    </source>
</reference>
<evidence type="ECO:0000256" key="7">
    <source>
        <dbReference type="RuleBase" id="RU364056"/>
    </source>
</evidence>
<comment type="catalytic activity">
    <reaction evidence="5 7">
        <text>N(6)-[(R)-lipoyl]-L-lysyl-[glycine-cleavage complex H protein] + glycine + H(+) = N(6)-[(R)-S(8)-aminomethyldihydrolipoyl]-L-lysyl-[glycine-cleavage complex H protein] + CO2</text>
        <dbReference type="Rhea" id="RHEA:24304"/>
        <dbReference type="Rhea" id="RHEA-COMP:10494"/>
        <dbReference type="Rhea" id="RHEA-COMP:10495"/>
        <dbReference type="ChEBI" id="CHEBI:15378"/>
        <dbReference type="ChEBI" id="CHEBI:16526"/>
        <dbReference type="ChEBI" id="CHEBI:57305"/>
        <dbReference type="ChEBI" id="CHEBI:83099"/>
        <dbReference type="ChEBI" id="CHEBI:83143"/>
        <dbReference type="EC" id="1.4.4.2"/>
    </reaction>
</comment>
<dbReference type="InterPro" id="IPR015422">
    <property type="entry name" value="PyrdxlP-dep_Trfase_small"/>
</dbReference>
<gene>
    <name evidence="10" type="ORF">DAKH74_011690</name>
</gene>
<evidence type="ECO:0000259" key="9">
    <source>
        <dbReference type="Pfam" id="PF21478"/>
    </source>
</evidence>
<keyword evidence="4 7" id="KW-0560">Oxidoreductase</keyword>
<comment type="cofactor">
    <cofactor evidence="1 6 7">
        <name>pyridoxal 5'-phosphate</name>
        <dbReference type="ChEBI" id="CHEBI:597326"/>
    </cofactor>
</comment>
<dbReference type="FunFam" id="3.40.640.10:FF:000007">
    <property type="entry name" value="glycine dehydrogenase (Decarboxylating), mitochondrial"/>
    <property type="match status" value="1"/>
</dbReference>
<keyword evidence="7" id="KW-0496">Mitochondrion</keyword>
<comment type="caution">
    <text evidence="10">The sequence shown here is derived from an EMBL/GenBank/DDBJ whole genome shotgun (WGS) entry which is preliminary data.</text>
</comment>
<organism evidence="10 11">
    <name type="scientific">Maudiozyma humilis</name>
    <name type="common">Sour dough yeast</name>
    <name type="synonym">Kazachstania humilis</name>
    <dbReference type="NCBI Taxonomy" id="51915"/>
    <lineage>
        <taxon>Eukaryota</taxon>
        <taxon>Fungi</taxon>
        <taxon>Dikarya</taxon>
        <taxon>Ascomycota</taxon>
        <taxon>Saccharomycotina</taxon>
        <taxon>Saccharomycetes</taxon>
        <taxon>Saccharomycetales</taxon>
        <taxon>Saccharomycetaceae</taxon>
        <taxon>Maudiozyma</taxon>
    </lineage>
</organism>
<dbReference type="EMBL" id="BTGD01000003">
    <property type="protein sequence ID" value="GMM54553.1"/>
    <property type="molecule type" value="Genomic_DNA"/>
</dbReference>
<keyword evidence="7" id="KW-0809">Transit peptide</keyword>
<dbReference type="InterPro" id="IPR003437">
    <property type="entry name" value="GcvP"/>
</dbReference>
<dbReference type="AlphaFoldDB" id="A0AAV5RUZ7"/>
<feature type="domain" description="Glycine dehydrogenase C-terminal" evidence="9">
    <location>
        <begin position="851"/>
        <end position="972"/>
    </location>
</feature>
<dbReference type="InterPro" id="IPR049315">
    <property type="entry name" value="GDC-P_N"/>
</dbReference>
<name>A0AAV5RUZ7_MAUHU</name>
<dbReference type="Pfam" id="PF02347">
    <property type="entry name" value="GDC-P"/>
    <property type="match status" value="1"/>
</dbReference>
<comment type="subcellular location">
    <subcellularLocation>
        <location evidence="7">Mitochondrion</location>
    </subcellularLocation>
</comment>
<evidence type="ECO:0000256" key="5">
    <source>
        <dbReference type="ARBA" id="ARBA00049026"/>
    </source>
</evidence>
<dbReference type="GO" id="GO:0005960">
    <property type="term" value="C:glycine cleavage complex"/>
    <property type="evidence" value="ECO:0007669"/>
    <property type="project" value="TreeGrafter"/>
</dbReference>
<evidence type="ECO:0000256" key="2">
    <source>
        <dbReference type="ARBA" id="ARBA00010756"/>
    </source>
</evidence>
<dbReference type="FunFam" id="3.40.640.10:FF:000005">
    <property type="entry name" value="Glycine dehydrogenase (decarboxylating), mitochondrial"/>
    <property type="match status" value="1"/>
</dbReference>
<dbReference type="GO" id="GO:0004375">
    <property type="term" value="F:glycine dehydrogenase (decarboxylating) activity"/>
    <property type="evidence" value="ECO:0007669"/>
    <property type="project" value="UniProtKB-UniRule"/>
</dbReference>
<evidence type="ECO:0000313" key="10">
    <source>
        <dbReference type="EMBL" id="GMM54553.1"/>
    </source>
</evidence>
<dbReference type="SUPFAM" id="SSF53383">
    <property type="entry name" value="PLP-dependent transferases"/>
    <property type="match status" value="2"/>
</dbReference>
<comment type="function">
    <text evidence="7">The glycine cleavage system catalyzes the degradation of glycine.</text>
</comment>
<accession>A0AAV5RUZ7</accession>
<evidence type="ECO:0000259" key="8">
    <source>
        <dbReference type="Pfam" id="PF02347"/>
    </source>
</evidence>
<dbReference type="EC" id="1.4.4.2" evidence="7"/>
<comment type="subunit">
    <text evidence="7">The glycine cleavage system is composed of four proteins: P, T, L and H.</text>
</comment>
<evidence type="ECO:0000256" key="6">
    <source>
        <dbReference type="PIRSR" id="PIRSR603437-50"/>
    </source>
</evidence>
<evidence type="ECO:0000256" key="4">
    <source>
        <dbReference type="ARBA" id="ARBA00023002"/>
    </source>
</evidence>
<feature type="modified residue" description="N6-(pyridoxal phosphate)lysine" evidence="6">
    <location>
        <position position="776"/>
    </location>
</feature>
<dbReference type="GO" id="GO:0030170">
    <property type="term" value="F:pyridoxal phosphate binding"/>
    <property type="evidence" value="ECO:0007669"/>
    <property type="project" value="TreeGrafter"/>
</dbReference>
<dbReference type="NCBIfam" id="TIGR00461">
    <property type="entry name" value="gcvP"/>
    <property type="match status" value="1"/>
</dbReference>
<dbReference type="GO" id="GO:0016594">
    <property type="term" value="F:glycine binding"/>
    <property type="evidence" value="ECO:0007669"/>
    <property type="project" value="TreeGrafter"/>
</dbReference>
<dbReference type="Gene3D" id="3.40.640.10">
    <property type="entry name" value="Type I PLP-dependent aspartate aminotransferase-like (Major domain)"/>
    <property type="match status" value="2"/>
</dbReference>
<dbReference type="CDD" id="cd00613">
    <property type="entry name" value="GDC-P"/>
    <property type="match status" value="1"/>
</dbReference>
<sequence>MVGITRAAVSSKWASNCALRSLKHRSFHTNTVCFQAAKATADISSAQFSAVYNGNPKDLSKELDVFLRRHVGPSPTDVSKMLKSLGYNDFSSFISAVIPEKVLEKRPLKLQAPEQGFTEQQMLEELKKVADLNNYKVRNFIGKGYYGTVLPPVVQRNLLENPQWYTSYTPYQPEISQGRLESLLNFQTIITELTGLPIANASLLDEGTAAAEAMLMSFHATKGKKNVYLVDAKVHAQTMSVLRTRALPQNIELKFVNPYDTAAVEAELATGKVSGVLIQYPATDGSIASLEKLTQLSKLVHDKKGLVSVASDLMALTQLKPPSAFGADVVLGSSQRFGVPMGFGGPHAAFFSVTNKLSRKIPGRIVGVTKDRLGNQAYRLALQTREQHIKRDKATSNICTAQALLANIAAMYVVYHGPQGLKNISERIFAITSILAGFINSGNSGFSVVNENWFDTLTIKVPTGSSADAVLATALNKFNINLYKVDAQTVSLSIDETTKDTDLKALINLFATDASAVNAAELVSNAKFEDFPAELKRTDNFLAQPVFNTYHNETAMLRYMTRLQMRDLSLANSMIPLGSCTMKLNATTEMIPITWPQFANIHPFQPKDQVKGYYELIDSLEHDLCQITGFDAISLQPNAGAQGEYSGLRVISTYLKDQGQEHRNICLIPVSAHGTNPASAAMGGLKVIPIACLKNGSLDLVDLKAKAEQYKDSLAAAMITYPSTYGLYEPGIKDAIEIVHANGGQVYLDGANMNAQLGLTSPGFLGADVCHLNLHKTFAIPHGGGGPGVGAIGVKSHLQPYLPKHDIMEVENSTDKSIDAVCSSAFGNSLVLPISYAFIKMLGNQGVPFVSSMAILNANYLVGRLQDHYKILFISEEDRVSKHCAHEFIIDLREFKEGHVEAIDIAKRLQDYGFHAPTLAFPVPGTLMVEPTESEDINELNRFVDAMISIRGEIDACIRGEPAGNVLKNAPHSLEDLLISKDWETRGYTREQAAYPLPFLKNGKFWPVVARVDDMYGDMNLMCTCPSVSEVAESQK</sequence>
<evidence type="ECO:0000256" key="3">
    <source>
        <dbReference type="ARBA" id="ARBA00022898"/>
    </source>
</evidence>
<dbReference type="PANTHER" id="PTHR11773:SF1">
    <property type="entry name" value="GLYCINE DEHYDROGENASE (DECARBOXYLATING), MITOCHONDRIAL"/>
    <property type="match status" value="1"/>
</dbReference>
<dbReference type="InterPro" id="IPR049316">
    <property type="entry name" value="GDC-P_C"/>
</dbReference>
<evidence type="ECO:0000313" key="11">
    <source>
        <dbReference type="Proteomes" id="UP001377567"/>
    </source>
</evidence>
<dbReference type="Gene3D" id="3.90.1150.10">
    <property type="entry name" value="Aspartate Aminotransferase, domain 1"/>
    <property type="match status" value="2"/>
</dbReference>
<dbReference type="Proteomes" id="UP001377567">
    <property type="component" value="Unassembled WGS sequence"/>
</dbReference>